<evidence type="ECO:0000256" key="1">
    <source>
        <dbReference type="ARBA" id="ARBA00022908"/>
    </source>
</evidence>
<dbReference type="GO" id="GO:0003677">
    <property type="term" value="F:DNA binding"/>
    <property type="evidence" value="ECO:0007669"/>
    <property type="project" value="UniProtKB-UniRule"/>
</dbReference>
<evidence type="ECO:0000256" key="4">
    <source>
        <dbReference type="PROSITE-ProRule" id="PRU01248"/>
    </source>
</evidence>
<evidence type="ECO:0000256" key="3">
    <source>
        <dbReference type="ARBA" id="ARBA00023172"/>
    </source>
</evidence>
<dbReference type="InterPro" id="IPR002104">
    <property type="entry name" value="Integrase_catalytic"/>
</dbReference>
<accession>J9DJL0</accession>
<evidence type="ECO:0000259" key="6">
    <source>
        <dbReference type="PROSITE" id="PS51900"/>
    </source>
</evidence>
<dbReference type="eggNOG" id="COG0582">
    <property type="taxonomic scope" value="Bacteria"/>
</dbReference>
<dbReference type="STRING" id="1220535.IMCC14465_04900"/>
<dbReference type="Pfam" id="PF00589">
    <property type="entry name" value="Phage_integrase"/>
    <property type="match status" value="1"/>
</dbReference>
<dbReference type="SUPFAM" id="SSF47823">
    <property type="entry name" value="lambda integrase-like, N-terminal domain"/>
    <property type="match status" value="1"/>
</dbReference>
<keyword evidence="2 4" id="KW-0238">DNA-binding</keyword>
<proteinExistence type="predicted"/>
<dbReference type="InterPro" id="IPR011010">
    <property type="entry name" value="DNA_brk_join_enz"/>
</dbReference>
<evidence type="ECO:0000313" key="7">
    <source>
        <dbReference type="EMBL" id="EJW22096.1"/>
    </source>
</evidence>
<dbReference type="AlphaFoldDB" id="J9DJL0"/>
<organism evidence="7 8">
    <name type="scientific">alpha proteobacterium IMCC14465</name>
    <dbReference type="NCBI Taxonomy" id="1220535"/>
    <lineage>
        <taxon>Bacteria</taxon>
        <taxon>Pseudomonadati</taxon>
        <taxon>Pseudomonadota</taxon>
        <taxon>Alphaproteobacteria</taxon>
        <taxon>PS1 clade</taxon>
    </lineage>
</organism>
<gene>
    <name evidence="7" type="ORF">IMCC14465_04900</name>
</gene>
<dbReference type="SUPFAM" id="SSF56349">
    <property type="entry name" value="DNA breaking-rejoining enzymes"/>
    <property type="match status" value="1"/>
</dbReference>
<dbReference type="PROSITE" id="PS51898">
    <property type="entry name" value="TYR_RECOMBINASE"/>
    <property type="match status" value="1"/>
</dbReference>
<evidence type="ECO:0000256" key="2">
    <source>
        <dbReference type="ARBA" id="ARBA00023125"/>
    </source>
</evidence>
<dbReference type="Gene3D" id="1.10.150.130">
    <property type="match status" value="1"/>
</dbReference>
<dbReference type="InterPro" id="IPR010998">
    <property type="entry name" value="Integrase_recombinase_N"/>
</dbReference>
<dbReference type="OrthoDB" id="7718754at2"/>
<evidence type="ECO:0000313" key="8">
    <source>
        <dbReference type="Proteomes" id="UP000004836"/>
    </source>
</evidence>
<dbReference type="PANTHER" id="PTHR34605">
    <property type="entry name" value="PHAGE_INTEGRASE DOMAIN-CONTAINING PROTEIN"/>
    <property type="match status" value="1"/>
</dbReference>
<dbReference type="EMBL" id="ALYF01000002">
    <property type="protein sequence ID" value="EJW22096.1"/>
    <property type="molecule type" value="Genomic_DNA"/>
</dbReference>
<protein>
    <recommendedName>
        <fullName evidence="9">Integrase</fullName>
    </recommendedName>
</protein>
<keyword evidence="3" id="KW-0233">DNA recombination</keyword>
<dbReference type="PANTHER" id="PTHR34605:SF4">
    <property type="entry name" value="DNA ADENINE METHYLTRANSFERASE"/>
    <property type="match status" value="1"/>
</dbReference>
<evidence type="ECO:0000259" key="5">
    <source>
        <dbReference type="PROSITE" id="PS51898"/>
    </source>
</evidence>
<dbReference type="InterPro" id="IPR052925">
    <property type="entry name" value="Phage_Integrase-like_Recomb"/>
</dbReference>
<dbReference type="GO" id="GO:0006310">
    <property type="term" value="P:DNA recombination"/>
    <property type="evidence" value="ECO:0007669"/>
    <property type="project" value="UniProtKB-KW"/>
</dbReference>
<dbReference type="GO" id="GO:0015074">
    <property type="term" value="P:DNA integration"/>
    <property type="evidence" value="ECO:0007669"/>
    <property type="project" value="UniProtKB-KW"/>
</dbReference>
<dbReference type="InterPro" id="IPR013762">
    <property type="entry name" value="Integrase-like_cat_sf"/>
</dbReference>
<dbReference type="Proteomes" id="UP000004836">
    <property type="component" value="Unassembled WGS sequence"/>
</dbReference>
<feature type="domain" description="Core-binding (CB)" evidence="6">
    <location>
        <begin position="1"/>
        <end position="78"/>
    </location>
</feature>
<dbReference type="PROSITE" id="PS51900">
    <property type="entry name" value="CB"/>
    <property type="match status" value="1"/>
</dbReference>
<comment type="caution">
    <text evidence="7">The sequence shown here is derived from an EMBL/GenBank/DDBJ whole genome shotgun (WGS) entry which is preliminary data.</text>
</comment>
<evidence type="ECO:0008006" key="9">
    <source>
        <dbReference type="Google" id="ProtNLM"/>
    </source>
</evidence>
<keyword evidence="1" id="KW-0229">DNA integration</keyword>
<keyword evidence="8" id="KW-1185">Reference proteome</keyword>
<name>J9DJL0_9PROT</name>
<sequence length="287" mass="32317">MIDELFAKFEGAFAENTIRGYRHDFDQFAKWCSNEGVHPLPAPSVSIATHIDALSETHKAASIRRRINALSTIYRLGRMEDTTKDPDVTLAMKRMHRKLGRAQKQAKPLTKLYLDKMIEAQDDSPCGLRNKILLLMGYETMRRRAELVGFEFSDVTCLLNGKPALRLRFSKADQYGEGRLIGISKDLEGLIAKWRNLVGGEGKILRSVDKHGNIGEKLEPSAVSYILRQVQANITLPGNKKPRQWTGHSFRLGAAVDLVESGYTIEQVMRKGDWKSAQAGLRYVMAE</sequence>
<dbReference type="InterPro" id="IPR044068">
    <property type="entry name" value="CB"/>
</dbReference>
<feature type="domain" description="Tyr recombinase" evidence="5">
    <location>
        <begin position="104"/>
        <end position="287"/>
    </location>
</feature>
<reference evidence="7 8" key="1">
    <citation type="journal article" date="2012" name="J. Bacteriol.">
        <title>Genome Sequence of Strain IMCC14465, Isolated from the East Sea, Belonging to the PS1 Clade of Alphaproteobacteria.</title>
        <authorList>
            <person name="Yang S.J."/>
            <person name="Kang I."/>
            <person name="Cho J.C."/>
        </authorList>
    </citation>
    <scope>NUCLEOTIDE SEQUENCE [LARGE SCALE GENOMIC DNA]</scope>
    <source>
        <strain evidence="7 8">IMCC14465</strain>
    </source>
</reference>
<dbReference type="Gene3D" id="1.10.443.10">
    <property type="entry name" value="Intergrase catalytic core"/>
    <property type="match status" value="1"/>
</dbReference>